<name>A0A2R6BDI5_9ARCH</name>
<feature type="transmembrane region" description="Helical" evidence="1">
    <location>
        <begin position="102"/>
        <end position="122"/>
    </location>
</feature>
<keyword evidence="1" id="KW-0472">Membrane</keyword>
<proteinExistence type="predicted"/>
<gene>
    <name evidence="2" type="ORF">B9Q06_00695</name>
</gene>
<dbReference type="EMBL" id="NEXH01000001">
    <property type="protein sequence ID" value="PSN96697.1"/>
    <property type="molecule type" value="Genomic_DNA"/>
</dbReference>
<accession>A0A2R6BDI5</accession>
<organism evidence="2 3">
    <name type="scientific">Candidatus Marsarchaeota G2 archaeon ECH_B_2</name>
    <dbReference type="NCBI Taxonomy" id="1978160"/>
    <lineage>
        <taxon>Archaea</taxon>
        <taxon>Candidatus Marsarchaeota</taxon>
        <taxon>Candidatus Marsarchaeota group 2</taxon>
    </lineage>
</organism>
<keyword evidence="1" id="KW-1133">Transmembrane helix</keyword>
<feature type="transmembrane region" description="Helical" evidence="1">
    <location>
        <begin position="12"/>
        <end position="30"/>
    </location>
</feature>
<comment type="caution">
    <text evidence="2">The sequence shown here is derived from an EMBL/GenBank/DDBJ whole genome shotgun (WGS) entry which is preliminary data.</text>
</comment>
<evidence type="ECO:0000313" key="3">
    <source>
        <dbReference type="Proteomes" id="UP000241284"/>
    </source>
</evidence>
<evidence type="ECO:0000256" key="1">
    <source>
        <dbReference type="SAM" id="Phobius"/>
    </source>
</evidence>
<keyword evidence="1" id="KW-0812">Transmembrane</keyword>
<evidence type="ECO:0000313" key="2">
    <source>
        <dbReference type="EMBL" id="PSN96697.1"/>
    </source>
</evidence>
<dbReference type="AlphaFoldDB" id="A0A2R6BDI5"/>
<sequence>MPRLKRSSRAQIRVFEALLALTIISVALLTPKPSPIQPDQPSNSAQTILDYIVYTGVLQYGLNHQAQLAQTLDTITTNNPWTLQVYSCSGNTLILEAQNGQIVQATSAIAFIFAPTCIYAILQVG</sequence>
<protein>
    <submittedName>
        <fullName evidence="2">Uncharacterized protein</fullName>
    </submittedName>
</protein>
<reference evidence="2 3" key="1">
    <citation type="submission" date="2017-04" db="EMBL/GenBank/DDBJ databases">
        <title>Novel microbial lineages endemic to geothermal iron-oxide mats fill important gaps in the evolutionary history of Archaea.</title>
        <authorList>
            <person name="Jay Z.J."/>
            <person name="Beam J.P."/>
            <person name="Dlakic M."/>
            <person name="Rusch D.B."/>
            <person name="Kozubal M.A."/>
            <person name="Inskeep W.P."/>
        </authorList>
    </citation>
    <scope>NUCLEOTIDE SEQUENCE [LARGE SCALE GENOMIC DNA]</scope>
    <source>
        <strain evidence="2">ECH_B_2</strain>
    </source>
</reference>
<dbReference type="Proteomes" id="UP000241284">
    <property type="component" value="Unassembled WGS sequence"/>
</dbReference>